<gene>
    <name evidence="7" type="ORF">EKO27_g6195</name>
</gene>
<dbReference type="InterPro" id="IPR013332">
    <property type="entry name" value="KPR_N"/>
</dbReference>
<keyword evidence="8" id="KW-1185">Reference proteome</keyword>
<organism evidence="7 8">
    <name type="scientific">Xylaria grammica</name>
    <dbReference type="NCBI Taxonomy" id="363999"/>
    <lineage>
        <taxon>Eukaryota</taxon>
        <taxon>Fungi</taxon>
        <taxon>Dikarya</taxon>
        <taxon>Ascomycota</taxon>
        <taxon>Pezizomycotina</taxon>
        <taxon>Sordariomycetes</taxon>
        <taxon>Xylariomycetidae</taxon>
        <taxon>Xylariales</taxon>
        <taxon>Xylariaceae</taxon>
        <taxon>Xylaria</taxon>
    </lineage>
</organism>
<dbReference type="Proteomes" id="UP000286045">
    <property type="component" value="Unassembled WGS sequence"/>
</dbReference>
<evidence type="ECO:0000256" key="2">
    <source>
        <dbReference type="ARBA" id="ARBA00022857"/>
    </source>
</evidence>
<keyword evidence="3" id="KW-0560">Oxidoreductase</keyword>
<dbReference type="InterPro" id="IPR013328">
    <property type="entry name" value="6PGD_dom2"/>
</dbReference>
<feature type="compositionally biased region" description="Basic and acidic residues" evidence="4">
    <location>
        <begin position="69"/>
        <end position="81"/>
    </location>
</feature>
<protein>
    <recommendedName>
        <fullName evidence="9">Ketopantoate reductase C-terminal domain-containing protein</fullName>
    </recommendedName>
</protein>
<evidence type="ECO:0000259" key="6">
    <source>
        <dbReference type="Pfam" id="PF08546"/>
    </source>
</evidence>
<dbReference type="STRING" id="363999.A0A439D3A0"/>
<dbReference type="EMBL" id="RYZI01000178">
    <property type="protein sequence ID" value="RWA08909.1"/>
    <property type="molecule type" value="Genomic_DNA"/>
</dbReference>
<dbReference type="SUPFAM" id="SSF51735">
    <property type="entry name" value="NAD(P)-binding Rossmann-fold domains"/>
    <property type="match status" value="1"/>
</dbReference>
<keyword evidence="2" id="KW-0521">NADP</keyword>
<name>A0A439D3A0_9PEZI</name>
<evidence type="ECO:0000313" key="8">
    <source>
        <dbReference type="Proteomes" id="UP000286045"/>
    </source>
</evidence>
<feature type="region of interest" description="Disordered" evidence="4">
    <location>
        <begin position="62"/>
        <end position="93"/>
    </location>
</feature>
<dbReference type="Pfam" id="PF08546">
    <property type="entry name" value="ApbA_C"/>
    <property type="match status" value="1"/>
</dbReference>
<dbReference type="Pfam" id="PF02558">
    <property type="entry name" value="ApbA"/>
    <property type="match status" value="1"/>
</dbReference>
<dbReference type="GO" id="GO:0008677">
    <property type="term" value="F:2-dehydropantoate 2-reductase activity"/>
    <property type="evidence" value="ECO:0007669"/>
    <property type="project" value="TreeGrafter"/>
</dbReference>
<dbReference type="PANTHER" id="PTHR43765">
    <property type="entry name" value="2-DEHYDROPANTOATE 2-REDUCTASE-RELATED"/>
    <property type="match status" value="1"/>
</dbReference>
<accession>A0A439D3A0</accession>
<dbReference type="SUPFAM" id="SSF48179">
    <property type="entry name" value="6-phosphogluconate dehydrogenase C-terminal domain-like"/>
    <property type="match status" value="1"/>
</dbReference>
<evidence type="ECO:0000256" key="1">
    <source>
        <dbReference type="ARBA" id="ARBA00007870"/>
    </source>
</evidence>
<reference evidence="7 8" key="1">
    <citation type="submission" date="2018-12" db="EMBL/GenBank/DDBJ databases">
        <title>Draft genome sequence of Xylaria grammica IHI A82.</title>
        <authorList>
            <person name="Buettner E."/>
            <person name="Kellner H."/>
        </authorList>
    </citation>
    <scope>NUCLEOTIDE SEQUENCE [LARGE SCALE GENOMIC DNA]</scope>
    <source>
        <strain evidence="7 8">IHI A82</strain>
    </source>
</reference>
<feature type="domain" description="Ketopantoate reductase N-terminal" evidence="5">
    <location>
        <begin position="100"/>
        <end position="271"/>
    </location>
</feature>
<dbReference type="GO" id="GO:0005739">
    <property type="term" value="C:mitochondrion"/>
    <property type="evidence" value="ECO:0007669"/>
    <property type="project" value="TreeGrafter"/>
</dbReference>
<dbReference type="GO" id="GO:0050661">
    <property type="term" value="F:NADP binding"/>
    <property type="evidence" value="ECO:0007669"/>
    <property type="project" value="TreeGrafter"/>
</dbReference>
<proteinExistence type="inferred from homology"/>
<dbReference type="PANTHER" id="PTHR43765:SF2">
    <property type="entry name" value="2-DEHYDROPANTOATE 2-REDUCTASE"/>
    <property type="match status" value="1"/>
</dbReference>
<dbReference type="InterPro" id="IPR036291">
    <property type="entry name" value="NAD(P)-bd_dom_sf"/>
</dbReference>
<evidence type="ECO:0000256" key="3">
    <source>
        <dbReference type="ARBA" id="ARBA00023002"/>
    </source>
</evidence>
<dbReference type="Gene3D" id="3.40.50.720">
    <property type="entry name" value="NAD(P)-binding Rossmann-like Domain"/>
    <property type="match status" value="1"/>
</dbReference>
<evidence type="ECO:0000256" key="4">
    <source>
        <dbReference type="SAM" id="MobiDB-lite"/>
    </source>
</evidence>
<evidence type="ECO:0000313" key="7">
    <source>
        <dbReference type="EMBL" id="RWA08909.1"/>
    </source>
</evidence>
<dbReference type="AlphaFoldDB" id="A0A439D3A0"/>
<dbReference type="InterPro" id="IPR013752">
    <property type="entry name" value="KPA_reductase"/>
</dbReference>
<dbReference type="InterPro" id="IPR008927">
    <property type="entry name" value="6-PGluconate_DH-like_C_sf"/>
</dbReference>
<dbReference type="Gene3D" id="1.10.1040.10">
    <property type="entry name" value="N-(1-d-carboxylethyl)-l-norvaline Dehydrogenase, domain 2"/>
    <property type="match status" value="1"/>
</dbReference>
<comment type="caution">
    <text evidence="7">The sequence shown here is derived from an EMBL/GenBank/DDBJ whole genome shotgun (WGS) entry which is preliminary data.</text>
</comment>
<evidence type="ECO:0000259" key="5">
    <source>
        <dbReference type="Pfam" id="PF02558"/>
    </source>
</evidence>
<sequence>MRVTRLSTPASTLRRQFVGMCGIPLRPMHSSARMRNINNPCEIPAEWLGRIMADNTTPPKLYAWTPKDLSAKGRTKPESGQDSRTGMEPNKRNEEERRRIYILGVGNIGRLYAMCLSKLAHSPPITLVVHRKELLERWAAEPGIELTRHGRVQRNVDFDVEWWADVAPDGNDGAEVAAGGNIGNLIVATKASDAVPQVDRVRRYLGGNSTVAFVQNGMCKLWPPLGDVYVGARFADGNSPNWIACVTTHGVTSQGPFKSIHAAPANALVGPVMSGRGSDMGAGYLMRLIAKAPDLDAQEVSRKQLWVAQLEKLVVNAVINPLTAVLRCKNGEIFIARDDAIPDIINKLLSEASETLGALVLSSRSEGLLLSESACEGTIPENLTAEFLRATREQLLGRFSFPRLRGLVLDVGVKVGSNTSSMLQDLQAGKPTEVDDFNGWLVDTARLLDKGLQLPTHEKLIGLVKAKAKLTRNELCAEILSREALLKADS</sequence>
<feature type="domain" description="Ketopantoate reductase C-terminal" evidence="6">
    <location>
        <begin position="308"/>
        <end position="467"/>
    </location>
</feature>
<comment type="similarity">
    <text evidence="1">Belongs to the ketopantoate reductase family.</text>
</comment>
<evidence type="ECO:0008006" key="9">
    <source>
        <dbReference type="Google" id="ProtNLM"/>
    </source>
</evidence>
<dbReference type="InterPro" id="IPR050838">
    <property type="entry name" value="Ketopantoate_reductase"/>
</dbReference>